<evidence type="ECO:0000256" key="4">
    <source>
        <dbReference type="ARBA" id="ARBA00022989"/>
    </source>
</evidence>
<keyword evidence="8" id="KW-1185">Reference proteome</keyword>
<keyword evidence="5 6" id="KW-0472">Membrane</keyword>
<evidence type="ECO:0000256" key="3">
    <source>
        <dbReference type="ARBA" id="ARBA00022692"/>
    </source>
</evidence>
<evidence type="ECO:0000256" key="2">
    <source>
        <dbReference type="ARBA" id="ARBA00022475"/>
    </source>
</evidence>
<dbReference type="EMBL" id="JARMAB010000002">
    <property type="protein sequence ID" value="MED1201724.1"/>
    <property type="molecule type" value="Genomic_DNA"/>
</dbReference>
<sequence>MKKWLKFIGQFAILTIINEAGALLMELLHLPIPGSVAGILILFVLLSAGLIPLEWVEGAGSFLLRHLSFFFIPIAAGLMTLGQVFLTSGIKIIITLMVSTMTGMAAAGISSQSIARMKERKKNEQHHHHL</sequence>
<dbReference type="Pfam" id="PF03788">
    <property type="entry name" value="LrgA"/>
    <property type="match status" value="1"/>
</dbReference>
<feature type="transmembrane region" description="Helical" evidence="6">
    <location>
        <begin position="67"/>
        <end position="86"/>
    </location>
</feature>
<keyword evidence="3 6" id="KW-0812">Transmembrane</keyword>
<dbReference type="Proteomes" id="UP001341444">
    <property type="component" value="Unassembled WGS sequence"/>
</dbReference>
<evidence type="ECO:0000256" key="5">
    <source>
        <dbReference type="ARBA" id="ARBA00023136"/>
    </source>
</evidence>
<gene>
    <name evidence="7" type="ORF">P4T90_01315</name>
</gene>
<reference evidence="7 8" key="1">
    <citation type="submission" date="2023-03" db="EMBL/GenBank/DDBJ databases">
        <title>Bacillus Genome Sequencing.</title>
        <authorList>
            <person name="Dunlap C."/>
        </authorList>
    </citation>
    <scope>NUCLEOTIDE SEQUENCE [LARGE SCALE GENOMIC DNA]</scope>
    <source>
        <strain evidence="7 8">B-23453</strain>
    </source>
</reference>
<dbReference type="RefSeq" id="WP_066263610.1">
    <property type="nucleotide sequence ID" value="NZ_JARMAB010000002.1"/>
</dbReference>
<keyword evidence="2" id="KW-1003">Cell membrane</keyword>
<feature type="transmembrane region" description="Helical" evidence="6">
    <location>
        <begin position="92"/>
        <end position="115"/>
    </location>
</feature>
<organism evidence="7 8">
    <name type="scientific">Heyndrickxia acidicola</name>
    <dbReference type="NCBI Taxonomy" id="209389"/>
    <lineage>
        <taxon>Bacteria</taxon>
        <taxon>Bacillati</taxon>
        <taxon>Bacillota</taxon>
        <taxon>Bacilli</taxon>
        <taxon>Bacillales</taxon>
        <taxon>Bacillaceae</taxon>
        <taxon>Heyndrickxia</taxon>
    </lineage>
</organism>
<name>A0ABU6MAN8_9BACI</name>
<dbReference type="PANTHER" id="PTHR33931:SF2">
    <property type="entry name" value="HOLIN-LIKE PROTEIN CIDA"/>
    <property type="match status" value="1"/>
</dbReference>
<evidence type="ECO:0000313" key="8">
    <source>
        <dbReference type="Proteomes" id="UP001341444"/>
    </source>
</evidence>
<protein>
    <submittedName>
        <fullName evidence="7">CidA/LrgA family protein</fullName>
    </submittedName>
</protein>
<dbReference type="PANTHER" id="PTHR33931">
    <property type="entry name" value="HOLIN-LIKE PROTEIN CIDA-RELATED"/>
    <property type="match status" value="1"/>
</dbReference>
<accession>A0ABU6MAN8</accession>
<comment type="caution">
    <text evidence="7">The sequence shown here is derived from an EMBL/GenBank/DDBJ whole genome shotgun (WGS) entry which is preliminary data.</text>
</comment>
<keyword evidence="4 6" id="KW-1133">Transmembrane helix</keyword>
<evidence type="ECO:0000256" key="1">
    <source>
        <dbReference type="ARBA" id="ARBA00004651"/>
    </source>
</evidence>
<feature type="transmembrane region" description="Helical" evidence="6">
    <location>
        <begin position="32"/>
        <end position="55"/>
    </location>
</feature>
<comment type="subcellular location">
    <subcellularLocation>
        <location evidence="1">Cell membrane</location>
        <topology evidence="1">Multi-pass membrane protein</topology>
    </subcellularLocation>
</comment>
<proteinExistence type="predicted"/>
<evidence type="ECO:0000313" key="7">
    <source>
        <dbReference type="EMBL" id="MED1201724.1"/>
    </source>
</evidence>
<evidence type="ECO:0000256" key="6">
    <source>
        <dbReference type="SAM" id="Phobius"/>
    </source>
</evidence>
<dbReference type="InterPro" id="IPR005538">
    <property type="entry name" value="LrgA/CidA"/>
</dbReference>